<accession>A0ACB7TWD5</accession>
<reference evidence="2" key="1">
    <citation type="journal article" date="2022" name="Nat. Commun.">
        <title>Chromosome evolution and the genetic basis of agronomically important traits in greater yam.</title>
        <authorList>
            <person name="Bredeson J.V."/>
            <person name="Lyons J.B."/>
            <person name="Oniyinde I.O."/>
            <person name="Okereke N.R."/>
            <person name="Kolade O."/>
            <person name="Nnabue I."/>
            <person name="Nwadili C.O."/>
            <person name="Hribova E."/>
            <person name="Parker M."/>
            <person name="Nwogha J."/>
            <person name="Shu S."/>
            <person name="Carlson J."/>
            <person name="Kariba R."/>
            <person name="Muthemba S."/>
            <person name="Knop K."/>
            <person name="Barton G.J."/>
            <person name="Sherwood A.V."/>
            <person name="Lopez-Montes A."/>
            <person name="Asiedu R."/>
            <person name="Jamnadass R."/>
            <person name="Muchugi A."/>
            <person name="Goodstein D."/>
            <person name="Egesi C.N."/>
            <person name="Featherston J."/>
            <person name="Asfaw A."/>
            <person name="Simpson G.G."/>
            <person name="Dolezel J."/>
            <person name="Hendre P.S."/>
            <person name="Van Deynze A."/>
            <person name="Kumar P.L."/>
            <person name="Obidiegwu J.E."/>
            <person name="Bhattacharjee R."/>
            <person name="Rokhsar D.S."/>
        </authorList>
    </citation>
    <scope>NUCLEOTIDE SEQUENCE [LARGE SCALE GENOMIC DNA]</scope>
    <source>
        <strain evidence="2">cv. TDa95/00328</strain>
    </source>
</reference>
<name>A0ACB7TWD5_DIOAL</name>
<dbReference type="EMBL" id="CM037029">
    <property type="protein sequence ID" value="KAH7652358.1"/>
    <property type="molecule type" value="Genomic_DNA"/>
</dbReference>
<gene>
    <name evidence="1" type="ORF">IHE45_19G012000</name>
</gene>
<comment type="caution">
    <text evidence="1">The sequence shown here is derived from an EMBL/GenBank/DDBJ whole genome shotgun (WGS) entry which is preliminary data.</text>
</comment>
<proteinExistence type="predicted"/>
<evidence type="ECO:0000313" key="1">
    <source>
        <dbReference type="EMBL" id="KAH7652358.1"/>
    </source>
</evidence>
<protein>
    <submittedName>
        <fullName evidence="1">Uncharacterized protein</fullName>
    </submittedName>
</protein>
<evidence type="ECO:0000313" key="2">
    <source>
        <dbReference type="Proteomes" id="UP000827976"/>
    </source>
</evidence>
<organism evidence="1 2">
    <name type="scientific">Dioscorea alata</name>
    <name type="common">Purple yam</name>
    <dbReference type="NCBI Taxonomy" id="55571"/>
    <lineage>
        <taxon>Eukaryota</taxon>
        <taxon>Viridiplantae</taxon>
        <taxon>Streptophyta</taxon>
        <taxon>Embryophyta</taxon>
        <taxon>Tracheophyta</taxon>
        <taxon>Spermatophyta</taxon>
        <taxon>Magnoliopsida</taxon>
        <taxon>Liliopsida</taxon>
        <taxon>Dioscoreales</taxon>
        <taxon>Dioscoreaceae</taxon>
        <taxon>Dioscorea</taxon>
    </lineage>
</organism>
<keyword evidence="2" id="KW-1185">Reference proteome</keyword>
<dbReference type="Proteomes" id="UP000827976">
    <property type="component" value="Chromosome 19"/>
</dbReference>
<sequence>MLNPSLPLRSISSSPFLSQEPQLQESPAASPLPPNPSIGSPFYNENWRHQTPSPGAAVAQSIVPLGIGAQSSVRMMAFSQTLDAASLMNVFADWMASQRWSDLKQLFEFWIRSLDATGKPNKPDVNIYNHYLRANLMTGASPGELLDLMVQMQDYQITPNTGSYNLVLKAMHQTRESEAAEKLIDRQLSRTNPCAHLGICLTTSPMLHCKQIVANWHSLPWNFLLGGLLVVKMQDHLFCFQ</sequence>